<dbReference type="SUPFAM" id="SSF55920">
    <property type="entry name" value="Creatinase/aminopeptidase"/>
    <property type="match status" value="1"/>
</dbReference>
<feature type="domain" description="Peptidase M24" evidence="1">
    <location>
        <begin position="15"/>
        <end position="259"/>
    </location>
</feature>
<proteinExistence type="predicted"/>
<dbReference type="InterPro" id="IPR036005">
    <property type="entry name" value="Creatinase/aminopeptidase-like"/>
</dbReference>
<dbReference type="PANTHER" id="PTHR46112:SF2">
    <property type="entry name" value="XAA-PRO AMINOPEPTIDASE P-RELATED"/>
    <property type="match status" value="1"/>
</dbReference>
<name>A0ABV7HHB4_9GAMM</name>
<comment type="caution">
    <text evidence="2">The sequence shown here is derived from an EMBL/GenBank/DDBJ whole genome shotgun (WGS) entry which is preliminary data.</text>
</comment>
<dbReference type="InterPro" id="IPR000994">
    <property type="entry name" value="Pept_M24"/>
</dbReference>
<dbReference type="Gene3D" id="3.90.230.10">
    <property type="entry name" value="Creatinase/methionine aminopeptidase superfamily"/>
    <property type="match status" value="1"/>
</dbReference>
<dbReference type="PANTHER" id="PTHR46112">
    <property type="entry name" value="AMINOPEPTIDASE"/>
    <property type="match status" value="1"/>
</dbReference>
<dbReference type="Proteomes" id="UP001595476">
    <property type="component" value="Unassembled WGS sequence"/>
</dbReference>
<evidence type="ECO:0000259" key="1">
    <source>
        <dbReference type="Pfam" id="PF00557"/>
    </source>
</evidence>
<keyword evidence="3" id="KW-1185">Reference proteome</keyword>
<dbReference type="Pfam" id="PF00557">
    <property type="entry name" value="Peptidase_M24"/>
    <property type="match status" value="1"/>
</dbReference>
<dbReference type="InterPro" id="IPR050659">
    <property type="entry name" value="Peptidase_M24B"/>
</dbReference>
<gene>
    <name evidence="2" type="ORF">ACFOEK_12290</name>
</gene>
<reference evidence="3" key="1">
    <citation type="journal article" date="2019" name="Int. J. Syst. Evol. Microbiol.">
        <title>The Global Catalogue of Microorganisms (GCM) 10K type strain sequencing project: providing services to taxonomists for standard genome sequencing and annotation.</title>
        <authorList>
            <consortium name="The Broad Institute Genomics Platform"/>
            <consortium name="The Broad Institute Genome Sequencing Center for Infectious Disease"/>
            <person name="Wu L."/>
            <person name="Ma J."/>
        </authorList>
    </citation>
    <scope>NUCLEOTIDE SEQUENCE [LARGE SCALE GENOMIC DNA]</scope>
    <source>
        <strain evidence="3">KCTC 52438</strain>
    </source>
</reference>
<accession>A0ABV7HHB4</accession>
<organism evidence="2 3">
    <name type="scientific">Litoribrevibacter euphylliae</name>
    <dbReference type="NCBI Taxonomy" id="1834034"/>
    <lineage>
        <taxon>Bacteria</taxon>
        <taxon>Pseudomonadati</taxon>
        <taxon>Pseudomonadota</taxon>
        <taxon>Gammaproteobacteria</taxon>
        <taxon>Oceanospirillales</taxon>
        <taxon>Oceanospirillaceae</taxon>
        <taxon>Litoribrevibacter</taxon>
    </lineage>
</organism>
<evidence type="ECO:0000313" key="3">
    <source>
        <dbReference type="Proteomes" id="UP001595476"/>
    </source>
</evidence>
<sequence length="285" mass="32485">MQKIDDFNQHELDRFKDVQALAYESVQVVEKQLTEGMTEKEAAQLIKNYLDERGVDSYLHKPFAWFGDRTAFTGFWSDFHFFPTNRKLEKGMPVILDVAPTVGGYTADIGYALSFGKPNPVLEKIQATLIEIREYILKATLAEKTFQQIYFDVDEIISDAGFRNAHQVYPRRVLGHRVTKTHQSIYDNLSLFGFSSRQLQWLVPGLVKGLFRQPSSPLWNDLKESDHPPLPGTWAIEPHLASQDGQVGAKWEEILVITDETAYWLDDNVPHLTKINTASLKTVAA</sequence>
<dbReference type="CDD" id="cd01066">
    <property type="entry name" value="APP_MetAP"/>
    <property type="match status" value="1"/>
</dbReference>
<protein>
    <submittedName>
        <fullName evidence="2">M24 family metallopeptidase</fullName>
    </submittedName>
</protein>
<dbReference type="RefSeq" id="WP_386721268.1">
    <property type="nucleotide sequence ID" value="NZ_JBHRSZ010000004.1"/>
</dbReference>
<evidence type="ECO:0000313" key="2">
    <source>
        <dbReference type="EMBL" id="MFC3151810.1"/>
    </source>
</evidence>
<dbReference type="EMBL" id="JBHRSZ010000004">
    <property type="protein sequence ID" value="MFC3151810.1"/>
    <property type="molecule type" value="Genomic_DNA"/>
</dbReference>